<feature type="domain" description="SpaA-like prealbumin fold" evidence="1">
    <location>
        <begin position="540"/>
        <end position="623"/>
    </location>
</feature>
<dbReference type="Pfam" id="PF19403">
    <property type="entry name" value="SpaA_2"/>
    <property type="match status" value="5"/>
</dbReference>
<organism evidence="3 4">
    <name type="scientific">candidate division WS6 bacterium GW2011_GWC1_33_20</name>
    <dbReference type="NCBI Taxonomy" id="1619089"/>
    <lineage>
        <taxon>Bacteria</taxon>
        <taxon>Candidatus Dojkabacteria</taxon>
    </lineage>
</organism>
<dbReference type="AlphaFoldDB" id="A0A0F9ZII2"/>
<dbReference type="EMBL" id="LBOV01000007">
    <property type="protein sequence ID" value="KKP44013.1"/>
    <property type="molecule type" value="Genomic_DNA"/>
</dbReference>
<accession>A0A0F9ZII2</accession>
<feature type="domain" description="SpaA-like prealbumin fold" evidence="1">
    <location>
        <begin position="629"/>
        <end position="717"/>
    </location>
</feature>
<reference evidence="3 4" key="1">
    <citation type="journal article" date="2015" name="Nature">
        <title>rRNA introns, odd ribosomes, and small enigmatic genomes across a large radiation of phyla.</title>
        <authorList>
            <person name="Brown C.T."/>
            <person name="Hug L.A."/>
            <person name="Thomas B.C."/>
            <person name="Sharon I."/>
            <person name="Castelle C.J."/>
            <person name="Singh A."/>
            <person name="Wilkins M.J."/>
            <person name="Williams K.H."/>
            <person name="Banfield J.F."/>
        </authorList>
    </citation>
    <scope>NUCLEOTIDE SEQUENCE [LARGE SCALE GENOMIC DNA]</scope>
</reference>
<name>A0A0F9ZII2_9BACT</name>
<dbReference type="InterPro" id="IPR045826">
    <property type="entry name" value="SpaA_PFL_dom_2"/>
</dbReference>
<dbReference type="Pfam" id="PF20674">
    <property type="entry name" value="SpaA_3"/>
    <property type="match status" value="1"/>
</dbReference>
<feature type="domain" description="SpaA-like prealbumin fold" evidence="1">
    <location>
        <begin position="722"/>
        <end position="807"/>
    </location>
</feature>
<sequence length="1237" mass="130184">MRKPLKRSLYKIFVSLFVIVYSFIPPAIAIDDLSSYPQEETPSPIVEETETVEEVVLEDPVTVEEPPIVREKKDPQLDLNTENLIFATIQSFVSFVCTDVVDDTAGANDEPGQKDLTEMCADYLSGAVNIQWNWDDTAWSGANTGDGCALFDSDGDGFANYSLCVIVSGNPATYSTHILYSCSDTSTNKCFGSTPLTSTGIECSAFNDDTPTFGGDDDTTAQCTVQLSSVGGGELIDVCSYPSGQPNSDPSDCIIFQPKSGKLEVIKDLEPNLDPGLFNLLIDGMVYASNIGEGGTTGEEVLLAGTYTVSETAGTLTSLSDYTTSIECKDLNGTGSVIAFDTDSSVSVTIEEDTDVVCKITNTISGGTLIVKKIVTNDNGGNKTYSDFSFQVNSDSAIPFEIDGQNDLSVSPGTYTITEPSVTGYSTTYDNCTDVVVSSNETETCTITNNDIAPKLTLVKTVVNDDGGTKVVSDFPLFISLIPATSGVSYNLLANTQYVATETTQTGYAASVWGGDCNADGTITLQPGDNKTCTITNDDIAPQLTLVKVVVNDNGGTKAIEDFPLFIGDMQVVSGVASEVMANTQYTVSETNQTGYLASAWSGDCSVNGTITLLPGENKTCTITNDDIAPSLTLVKNVINNNGGTATAANWTLSATGPTTISGAGGAVSGVSFDAGTYTLSESGPTGYSASSWVCTGIQNSGTSITLGLGQSATCTIINDDIAPQLTVIKHVINDSDGTKLASDFTMSVLGTNVSVPSFPGSESGTTVTLNAGSYSVTETEDPIHYSRIDSSDCIGTIAIGEHKTCTITNNDIDHRPVIDVTKTANDISIPETGQDVLFTFTVENKSAEPVTINSLSDSVFGTLAGDIDCNVGTVLAIGGECSFTHSAFLSSDSLTSHINMFTAVANDNENNNATDSDNETVNFTDIPPQIRITKTANPTSVPETGGNVLFTFFVENIEQEDITLNSLVDDKFGNLDGQGTCDVPQTILIGGSYTCTVSKSLESNTLTSHVNVVIDVTFTFTVLNTSSEESVTITSLNDSVYGTLAGDADCFVGTVLAAGASCEFSTTKWVEGDYSGPDHVNVFTGKAVDNEQTEATDNDDAIVDFSDVPPSIVVNKVANPTVVPETGGDVTFTFTVQNTSSEESVTILSLEDTVYGSLAGDADCQVNTVLAAGETCTFSISRWVEGDFTGADHVNVFTAVAEDDDGTPATDADDASVDFSDVPPRCNIYIYSIKYK</sequence>
<feature type="domain" description="SpaA-like prealbumin fold" evidence="1">
    <location>
        <begin position="453"/>
        <end position="535"/>
    </location>
</feature>
<dbReference type="Gene3D" id="2.40.160.150">
    <property type="match status" value="2"/>
</dbReference>
<protein>
    <submittedName>
        <fullName evidence="3">Uncharacterized protein</fullName>
    </submittedName>
</protein>
<proteinExistence type="predicted"/>
<gene>
    <name evidence="3" type="ORF">UR34_C0007G0005</name>
</gene>
<evidence type="ECO:0000259" key="1">
    <source>
        <dbReference type="Pfam" id="PF19403"/>
    </source>
</evidence>
<dbReference type="InterPro" id="IPR048834">
    <property type="entry name" value="SpaA_pre-album"/>
</dbReference>
<comment type="caution">
    <text evidence="3">The sequence shown here is derived from an EMBL/GenBank/DDBJ whole genome shotgun (WGS) entry which is preliminary data.</text>
</comment>
<dbReference type="PATRIC" id="fig|1619089.3.peg.334"/>
<evidence type="ECO:0000313" key="3">
    <source>
        <dbReference type="EMBL" id="KKP44013.1"/>
    </source>
</evidence>
<evidence type="ECO:0000259" key="2">
    <source>
        <dbReference type="Pfam" id="PF20674"/>
    </source>
</evidence>
<feature type="domain" description="SpaA-like prealbumin fold" evidence="1">
    <location>
        <begin position="367"/>
        <end position="440"/>
    </location>
</feature>
<feature type="domain" description="SpaA-like prealbumin fold" evidence="2">
    <location>
        <begin position="301"/>
        <end position="363"/>
    </location>
</feature>
<dbReference type="Proteomes" id="UP000034302">
    <property type="component" value="Unassembled WGS sequence"/>
</dbReference>
<evidence type="ECO:0000313" key="4">
    <source>
        <dbReference type="Proteomes" id="UP000034302"/>
    </source>
</evidence>